<dbReference type="Proteomes" id="UP001107558">
    <property type="component" value="Chromosome 1"/>
</dbReference>
<keyword evidence="3" id="KW-0337">GPI-anchor biosynthesis</keyword>
<keyword evidence="5" id="KW-0256">Endoplasmic reticulum</keyword>
<comment type="caution">
    <text evidence="9">The sequence shown here is derived from an EMBL/GenBank/DDBJ whole genome shotgun (WGS) entry which is preliminary data.</text>
</comment>
<reference evidence="9" key="1">
    <citation type="submission" date="2021-03" db="EMBL/GenBank/DDBJ databases">
        <title>Chromosome level genome of the anhydrobiotic midge Polypedilum vanderplanki.</title>
        <authorList>
            <person name="Yoshida Y."/>
            <person name="Kikawada T."/>
            <person name="Gusev O."/>
        </authorList>
    </citation>
    <scope>NUCLEOTIDE SEQUENCE</scope>
    <source>
        <strain evidence="9">NIAS01</strain>
        <tissue evidence="9">Whole body or cell culture</tissue>
    </source>
</reference>
<evidence type="ECO:0000313" key="10">
    <source>
        <dbReference type="Proteomes" id="UP001107558"/>
    </source>
</evidence>
<comment type="pathway">
    <text evidence="2">Glycolipid biosynthesis; glycosylphosphatidylinositol-anchor biosynthesis.</text>
</comment>
<evidence type="ECO:0000256" key="3">
    <source>
        <dbReference type="ARBA" id="ARBA00022502"/>
    </source>
</evidence>
<feature type="transmembrane region" description="Helical" evidence="8">
    <location>
        <begin position="188"/>
        <end position="210"/>
    </location>
</feature>
<evidence type="ECO:0000256" key="5">
    <source>
        <dbReference type="ARBA" id="ARBA00022824"/>
    </source>
</evidence>
<feature type="transmembrane region" description="Helical" evidence="8">
    <location>
        <begin position="119"/>
        <end position="142"/>
    </location>
</feature>
<sequence>MYSISILERIKLNYSMTTIGVIIVYTFFIQFVPEILWLTVLFFILAECFKVSIIQKLYSLDTANNTDGNSRKRRGNKVAESAKFGLLMILTVFFFAFICIILGAPAFENYEKTLTLSSLLTSLTLFPISLIVGVSGTISILLTDSFELVNVTSQAFLRLLKRNAYLVIFGAFIGSVVFPLDWDRPWQIYPIPNIVGAITGQMIGAFYTLFETMVNHKLGKKQH</sequence>
<evidence type="ECO:0000256" key="8">
    <source>
        <dbReference type="SAM" id="Phobius"/>
    </source>
</evidence>
<accession>A0A9J6CFR8</accession>
<evidence type="ECO:0000256" key="2">
    <source>
        <dbReference type="ARBA" id="ARBA00004687"/>
    </source>
</evidence>
<dbReference type="EMBL" id="JADBJN010000001">
    <property type="protein sequence ID" value="KAG5680908.1"/>
    <property type="molecule type" value="Genomic_DNA"/>
</dbReference>
<evidence type="ECO:0000313" key="9">
    <source>
        <dbReference type="EMBL" id="KAG5680908.1"/>
    </source>
</evidence>
<feature type="transmembrane region" description="Helical" evidence="8">
    <location>
        <begin position="163"/>
        <end position="182"/>
    </location>
</feature>
<evidence type="ECO:0000256" key="4">
    <source>
        <dbReference type="ARBA" id="ARBA00022692"/>
    </source>
</evidence>
<comment type="subcellular location">
    <subcellularLocation>
        <location evidence="1">Endoplasmic reticulum membrane</location>
        <topology evidence="1">Multi-pass membrane protein</topology>
    </subcellularLocation>
</comment>
<dbReference type="GO" id="GO:0006506">
    <property type="term" value="P:GPI anchor biosynthetic process"/>
    <property type="evidence" value="ECO:0007669"/>
    <property type="project" value="UniProtKB-KW"/>
</dbReference>
<feature type="transmembrane region" description="Helical" evidence="8">
    <location>
        <begin position="84"/>
        <end position="107"/>
    </location>
</feature>
<organism evidence="9 10">
    <name type="scientific">Polypedilum vanderplanki</name>
    <name type="common">Sleeping chironomid midge</name>
    <dbReference type="NCBI Taxonomy" id="319348"/>
    <lineage>
        <taxon>Eukaryota</taxon>
        <taxon>Metazoa</taxon>
        <taxon>Ecdysozoa</taxon>
        <taxon>Arthropoda</taxon>
        <taxon>Hexapoda</taxon>
        <taxon>Insecta</taxon>
        <taxon>Pterygota</taxon>
        <taxon>Neoptera</taxon>
        <taxon>Endopterygota</taxon>
        <taxon>Diptera</taxon>
        <taxon>Nematocera</taxon>
        <taxon>Chironomoidea</taxon>
        <taxon>Chironomidae</taxon>
        <taxon>Chironominae</taxon>
        <taxon>Polypedilum</taxon>
        <taxon>Polypedilum</taxon>
    </lineage>
</organism>
<dbReference type="OrthoDB" id="17366at2759"/>
<proteinExistence type="predicted"/>
<dbReference type="AlphaFoldDB" id="A0A9J6CFR8"/>
<evidence type="ECO:0008006" key="11">
    <source>
        <dbReference type="Google" id="ProtNLM"/>
    </source>
</evidence>
<keyword evidence="6 8" id="KW-1133">Transmembrane helix</keyword>
<feature type="transmembrane region" description="Helical" evidence="8">
    <location>
        <begin position="35"/>
        <end position="53"/>
    </location>
</feature>
<keyword evidence="7 8" id="KW-0472">Membrane</keyword>
<dbReference type="InterPro" id="IPR009580">
    <property type="entry name" value="GPI_biosynthesis_protein_Pig-F"/>
</dbReference>
<dbReference type="GO" id="GO:0005789">
    <property type="term" value="C:endoplasmic reticulum membrane"/>
    <property type="evidence" value="ECO:0007669"/>
    <property type="project" value="UniProtKB-SubCell"/>
</dbReference>
<name>A0A9J6CFR8_POLVA</name>
<keyword evidence="4 8" id="KW-0812">Transmembrane</keyword>
<dbReference type="Pfam" id="PF06699">
    <property type="entry name" value="PIG-F"/>
    <property type="match status" value="1"/>
</dbReference>
<keyword evidence="10" id="KW-1185">Reference proteome</keyword>
<evidence type="ECO:0000256" key="1">
    <source>
        <dbReference type="ARBA" id="ARBA00004477"/>
    </source>
</evidence>
<evidence type="ECO:0000256" key="6">
    <source>
        <dbReference type="ARBA" id="ARBA00022989"/>
    </source>
</evidence>
<feature type="transmembrane region" description="Helical" evidence="8">
    <location>
        <begin position="12"/>
        <end position="29"/>
    </location>
</feature>
<evidence type="ECO:0000256" key="7">
    <source>
        <dbReference type="ARBA" id="ARBA00023136"/>
    </source>
</evidence>
<gene>
    <name evidence="9" type="ORF">PVAND_010386</name>
</gene>
<protein>
    <recommendedName>
        <fullName evidence="11">Phosphatidylinositol-glycan biosynthesis class F protein</fullName>
    </recommendedName>
</protein>